<dbReference type="GO" id="GO:0070006">
    <property type="term" value="F:metalloaminopeptidase activity"/>
    <property type="evidence" value="ECO:0007669"/>
    <property type="project" value="InterPro"/>
</dbReference>
<dbReference type="GO" id="GO:0030145">
    <property type="term" value="F:manganese ion binding"/>
    <property type="evidence" value="ECO:0007669"/>
    <property type="project" value="InterPro"/>
</dbReference>
<dbReference type="CDD" id="cd00433">
    <property type="entry name" value="Peptidase_M17"/>
    <property type="match status" value="1"/>
</dbReference>
<dbReference type="Pfam" id="PF00883">
    <property type="entry name" value="Peptidase_M17"/>
    <property type="match status" value="1"/>
</dbReference>
<evidence type="ECO:0000313" key="8">
    <source>
        <dbReference type="EMBL" id="KAF6002219.1"/>
    </source>
</evidence>
<comment type="caution">
    <text evidence="8">The sequence shown here is derived from an EMBL/GenBank/DDBJ whole genome shotgun (WGS) entry which is preliminary data.</text>
</comment>
<sequence length="446" mass="47875">MDCGFEEWHSTVLVRRQDFNAEVLNKFGSFVSSNIRSGASRPERIGVVVTWPSDMQVLPAGLASQRLTESILLAAFTDDRFRSADDEDGMNKIEAAKQNRAVIEVLGADDSGVRRGQAVAGGVMLTRELVNAPPNVATPEFFAETGQNLARDSGGCVTCTVLEKEDCERLGMGAFLGVAQGSELPPKFIHMKYTSPSTTPGKSRKRVCLVGKGITHDTGGYNLKTAGSMIELMKFDCGGAAACFGTMKAIMALEPPDLELSVIAACCENMISGKSYHPGDIVTASNGKTIEVLNTDAEGRLTLADALLYAQQNIPSLDALIDIATLTGACIVALGTEYSGMWTAHDDLAARLETAAKQVGERVWRMPLASEYREGLKGKISDLKNITGSRWGGAIVAALFLQEFVKKEIPWAHLDIAGTVWSEKQSMATGVPTRTLVEFVESVGRS</sequence>
<dbReference type="EC" id="3.4.11.1" evidence="3"/>
<evidence type="ECO:0000256" key="6">
    <source>
        <dbReference type="ARBA" id="ARBA00022801"/>
    </source>
</evidence>
<organism evidence="8 9">
    <name type="scientific">Cyanidiococcus yangmingshanensis</name>
    <dbReference type="NCBI Taxonomy" id="2690220"/>
    <lineage>
        <taxon>Eukaryota</taxon>
        <taxon>Rhodophyta</taxon>
        <taxon>Bangiophyceae</taxon>
        <taxon>Cyanidiales</taxon>
        <taxon>Cyanidiaceae</taxon>
        <taxon>Cyanidiococcus</taxon>
    </lineage>
</organism>
<dbReference type="PROSITE" id="PS00631">
    <property type="entry name" value="CYTOSOL_AP"/>
    <property type="match status" value="1"/>
</dbReference>
<keyword evidence="9" id="KW-1185">Reference proteome</keyword>
<dbReference type="PANTHER" id="PTHR11963:SF23">
    <property type="entry name" value="CYTOSOL AMINOPEPTIDASE"/>
    <property type="match status" value="1"/>
</dbReference>
<gene>
    <name evidence="8" type="primary">LAP2</name>
    <name evidence="8" type="ORF">F1559_002837</name>
</gene>
<keyword evidence="4 8" id="KW-0031">Aminopeptidase</keyword>
<protein>
    <recommendedName>
        <fullName evidence="3">leucyl aminopeptidase</fullName>
        <ecNumber evidence="3">3.4.11.1</ecNumber>
    </recommendedName>
</protein>
<name>A0A7J7IHR7_9RHOD</name>
<comment type="similarity">
    <text evidence="2">Belongs to the peptidase M17 family.</text>
</comment>
<dbReference type="Proteomes" id="UP000530660">
    <property type="component" value="Unassembled WGS sequence"/>
</dbReference>
<evidence type="ECO:0000259" key="7">
    <source>
        <dbReference type="PROSITE" id="PS00631"/>
    </source>
</evidence>
<dbReference type="NCBIfam" id="NF002076">
    <property type="entry name" value="PRK00913.2-3"/>
    <property type="match status" value="1"/>
</dbReference>
<accession>A0A7J7IHR7</accession>
<dbReference type="InterPro" id="IPR023042">
    <property type="entry name" value="Peptidase_M17_leu_NH2_pept"/>
</dbReference>
<dbReference type="HAMAP" id="MF_00181">
    <property type="entry name" value="Cytosol_peptidase_M17"/>
    <property type="match status" value="1"/>
</dbReference>
<evidence type="ECO:0000313" key="9">
    <source>
        <dbReference type="Proteomes" id="UP000530660"/>
    </source>
</evidence>
<dbReference type="PRINTS" id="PR00481">
    <property type="entry name" value="LAMNOPPTDASE"/>
</dbReference>
<dbReference type="AlphaFoldDB" id="A0A7J7IHR7"/>
<keyword evidence="6" id="KW-0378">Hydrolase</keyword>
<dbReference type="PANTHER" id="PTHR11963">
    <property type="entry name" value="LEUCINE AMINOPEPTIDASE-RELATED"/>
    <property type="match status" value="1"/>
</dbReference>
<dbReference type="GO" id="GO:0005737">
    <property type="term" value="C:cytoplasm"/>
    <property type="evidence" value="ECO:0007669"/>
    <property type="project" value="InterPro"/>
</dbReference>
<evidence type="ECO:0000256" key="1">
    <source>
        <dbReference type="ARBA" id="ARBA00000135"/>
    </source>
</evidence>
<evidence type="ECO:0000256" key="5">
    <source>
        <dbReference type="ARBA" id="ARBA00022670"/>
    </source>
</evidence>
<feature type="domain" description="Cytosol aminopeptidase" evidence="7">
    <location>
        <begin position="294"/>
        <end position="301"/>
    </location>
</feature>
<dbReference type="GO" id="GO:0006508">
    <property type="term" value="P:proteolysis"/>
    <property type="evidence" value="ECO:0007669"/>
    <property type="project" value="UniProtKB-KW"/>
</dbReference>
<dbReference type="OrthoDB" id="412814at2759"/>
<proteinExistence type="inferred from homology"/>
<dbReference type="Gene3D" id="3.40.630.10">
    <property type="entry name" value="Zn peptidases"/>
    <property type="match status" value="1"/>
</dbReference>
<evidence type="ECO:0000256" key="4">
    <source>
        <dbReference type="ARBA" id="ARBA00022438"/>
    </source>
</evidence>
<evidence type="ECO:0000256" key="3">
    <source>
        <dbReference type="ARBA" id="ARBA00012565"/>
    </source>
</evidence>
<dbReference type="InterPro" id="IPR011356">
    <property type="entry name" value="Leucine_aapep/pepB"/>
</dbReference>
<dbReference type="InterPro" id="IPR000819">
    <property type="entry name" value="Peptidase_M17_C"/>
</dbReference>
<dbReference type="SUPFAM" id="SSF53187">
    <property type="entry name" value="Zn-dependent exopeptidases"/>
    <property type="match status" value="1"/>
</dbReference>
<dbReference type="EMBL" id="VWRR01000011">
    <property type="protein sequence ID" value="KAF6002219.1"/>
    <property type="molecule type" value="Genomic_DNA"/>
</dbReference>
<comment type="catalytic activity">
    <reaction evidence="1">
        <text>Release of an N-terminal amino acid, Xaa-|-Yaa-, in which Xaa is preferably Leu, but may be other amino acids including Pro although not Arg or Lys, and Yaa may be Pro. Amino acid amides and methyl esters are also readily hydrolyzed, but rates on arylamides are exceedingly low.</text>
        <dbReference type="EC" id="3.4.11.1"/>
    </reaction>
</comment>
<evidence type="ECO:0000256" key="2">
    <source>
        <dbReference type="ARBA" id="ARBA00009528"/>
    </source>
</evidence>
<keyword evidence="5" id="KW-0645">Protease</keyword>
<reference evidence="8 9" key="1">
    <citation type="journal article" date="2020" name="J. Phycol.">
        <title>Comparative genome analysis reveals Cyanidiococcus gen. nov., a new extremophilic red algal genus sister to Cyanidioschyzon (Cyanidioschyzonaceae, Rhodophyta).</title>
        <authorList>
            <person name="Liu S.-L."/>
            <person name="Chiang Y.-R."/>
            <person name="Yoon H.S."/>
            <person name="Fu H.-Y."/>
        </authorList>
    </citation>
    <scope>NUCLEOTIDE SEQUENCE [LARGE SCALE GENOMIC DNA]</scope>
    <source>
        <strain evidence="8 9">THAL066</strain>
    </source>
</reference>